<proteinExistence type="predicted"/>
<evidence type="ECO:0000256" key="1">
    <source>
        <dbReference type="SAM" id="Phobius"/>
    </source>
</evidence>
<accession>A0ABS3C1T4</accession>
<dbReference type="RefSeq" id="WP_206577649.1">
    <property type="nucleotide sequence ID" value="NZ_JAFKCT010000002.1"/>
</dbReference>
<keyword evidence="1" id="KW-0472">Membrane</keyword>
<evidence type="ECO:0008006" key="4">
    <source>
        <dbReference type="Google" id="ProtNLM"/>
    </source>
</evidence>
<keyword evidence="1" id="KW-1133">Transmembrane helix</keyword>
<evidence type="ECO:0000313" key="2">
    <source>
        <dbReference type="EMBL" id="MBN7810887.1"/>
    </source>
</evidence>
<keyword evidence="3" id="KW-1185">Reference proteome</keyword>
<sequence>MKKHKPELSPEEFDEIDRYVSDDMPEQEAVDFRREMETNPSLREEVAIQQKLMAATELDSFFKSKEIQQGSSRSIPLWKYGIAASLALIAVVLVWLSLGRGIGEDEDLFSAYYYPDPGLPVPMSSTDSYEFDDGMVSYKEEAYAEAEAVWTELRRLGDTDTLVFYVAMAKLNRGQAAESSVLLDQIRLQPESEFYEKALWYTALIQLKEGKLEEAKATLLEMRGDDPRTQELLDKLR</sequence>
<evidence type="ECO:0000313" key="3">
    <source>
        <dbReference type="Proteomes" id="UP000664317"/>
    </source>
</evidence>
<dbReference type="EMBL" id="JAFKCT010000002">
    <property type="protein sequence ID" value="MBN7810887.1"/>
    <property type="molecule type" value="Genomic_DNA"/>
</dbReference>
<name>A0ABS3C1T4_9BACT</name>
<reference evidence="2 3" key="1">
    <citation type="submission" date="2021-03" db="EMBL/GenBank/DDBJ databases">
        <title>novel species isolated from a fishpond in China.</title>
        <authorList>
            <person name="Lu H."/>
            <person name="Cai Z."/>
        </authorList>
    </citation>
    <scope>NUCLEOTIDE SEQUENCE [LARGE SCALE GENOMIC DNA]</scope>
    <source>
        <strain evidence="2 3">H41</strain>
    </source>
</reference>
<gene>
    <name evidence="2" type="ORF">J0A68_07975</name>
</gene>
<dbReference type="InterPro" id="IPR011990">
    <property type="entry name" value="TPR-like_helical_dom_sf"/>
</dbReference>
<dbReference type="Gene3D" id="1.25.40.10">
    <property type="entry name" value="Tetratricopeptide repeat domain"/>
    <property type="match status" value="1"/>
</dbReference>
<protein>
    <recommendedName>
        <fullName evidence="4">Tetratricopeptide repeat-containing protein</fullName>
    </recommendedName>
</protein>
<comment type="caution">
    <text evidence="2">The sequence shown here is derived from an EMBL/GenBank/DDBJ whole genome shotgun (WGS) entry which is preliminary data.</text>
</comment>
<feature type="transmembrane region" description="Helical" evidence="1">
    <location>
        <begin position="77"/>
        <end position="98"/>
    </location>
</feature>
<keyword evidence="1" id="KW-0812">Transmembrane</keyword>
<dbReference type="Proteomes" id="UP000664317">
    <property type="component" value="Unassembled WGS sequence"/>
</dbReference>
<organism evidence="2 3">
    <name type="scientific">Algoriphagus oliviformis</name>
    <dbReference type="NCBI Taxonomy" id="2811231"/>
    <lineage>
        <taxon>Bacteria</taxon>
        <taxon>Pseudomonadati</taxon>
        <taxon>Bacteroidota</taxon>
        <taxon>Cytophagia</taxon>
        <taxon>Cytophagales</taxon>
        <taxon>Cyclobacteriaceae</taxon>
        <taxon>Algoriphagus</taxon>
    </lineage>
</organism>